<dbReference type="Gene3D" id="1.10.510.10">
    <property type="entry name" value="Transferase(Phosphotransferase) domain 1"/>
    <property type="match status" value="1"/>
</dbReference>
<comment type="cofactor">
    <cofactor evidence="1">
        <name>Mg(2+)</name>
        <dbReference type="ChEBI" id="CHEBI:18420"/>
    </cofactor>
</comment>
<dbReference type="InterPro" id="IPR002048">
    <property type="entry name" value="EF_hand_dom"/>
</dbReference>
<feature type="domain" description="EF-hand" evidence="11">
    <location>
        <begin position="384"/>
        <end position="419"/>
    </location>
</feature>
<keyword evidence="13" id="KW-1185">Reference proteome</keyword>
<evidence type="ECO:0000259" key="10">
    <source>
        <dbReference type="PROSITE" id="PS50011"/>
    </source>
</evidence>
<comment type="similarity">
    <text evidence="8">Belongs to the protein kinase superfamily. Ser/Thr protein kinase family. CDPK subfamily.</text>
</comment>
<dbReference type="InterPro" id="IPR011009">
    <property type="entry name" value="Kinase-like_dom_sf"/>
</dbReference>
<keyword evidence="6" id="KW-0418">Kinase</keyword>
<reference evidence="12" key="1">
    <citation type="submission" date="2021-02" db="EMBL/GenBank/DDBJ databases">
        <authorList>
            <person name="Dougan E. K."/>
            <person name="Rhodes N."/>
            <person name="Thang M."/>
            <person name="Chan C."/>
        </authorList>
    </citation>
    <scope>NUCLEOTIDE SEQUENCE</scope>
</reference>
<sequence>MGGTKSKPQGKDGYSDIGGEVIRISEHMGKIPVSGRYHRKPRRIGDDYKIHETVLGSGYNGVVNMATSIGLDDDQKFAVKAFKIGKLKRDKKAQLESEVGIYLCMDHPHITRLFDVYEADDYLYLVMECMEGGELFDRVTTLKKFGERDAADAVSQMLLALNYIHSHGIVHRDLKLENFLYESKTSNHLKLIDFGFSKVWDPNIKMHVSCGTLAYVAPEVLKKDYTSQCDIWSLGVITFVLLSGYMPFSGSESVQTKNIASGNYILKPERWSSVSIEGRQFVKGVLEVNPQKRMTAATALQHPWIKNRHDLVPWKDVDDSVVEALRKFGHASKFRRACMEMMAWSLSKEERAQVRESFIALDHSQQGTIKMRDLKQVMQEKFNVSEGETKQVFDALDSNHDEEIHYSDFLAAMVSTRISLHDHLLKATFKKFDVDSSGYITCSNLKEVLGETWEGEQVEKLLAEADILKDNRISYQEFKSYLRGDPMNVNSELAAQVIDAQLKAGKRASAVKGVQEMEVINEMLSPSHSHATSFAGSSPVAAFPPALSASAAANSGTAPETSEVLVTTEGELVRTGERDRNAMGGAIIHHISETMMKPELCCSVS</sequence>
<feature type="domain" description="Protein kinase" evidence="10">
    <location>
        <begin position="49"/>
        <end position="305"/>
    </location>
</feature>
<dbReference type="PROSITE" id="PS00107">
    <property type="entry name" value="PROTEIN_KINASE_ATP"/>
    <property type="match status" value="1"/>
</dbReference>
<protein>
    <submittedName>
        <fullName evidence="12">CPK1 protein</fullName>
    </submittedName>
</protein>
<feature type="binding site" evidence="9">
    <location>
        <position position="80"/>
    </location>
    <ligand>
        <name>ATP</name>
        <dbReference type="ChEBI" id="CHEBI:30616"/>
    </ligand>
</feature>
<comment type="caution">
    <text evidence="12">The sequence shown here is derived from an EMBL/GenBank/DDBJ whole genome shotgun (WGS) entry which is preliminary data.</text>
</comment>
<feature type="domain" description="EF-hand" evidence="11">
    <location>
        <begin position="420"/>
        <end position="455"/>
    </location>
</feature>
<organism evidence="12 13">
    <name type="scientific">Symbiodinium necroappetens</name>
    <dbReference type="NCBI Taxonomy" id="1628268"/>
    <lineage>
        <taxon>Eukaryota</taxon>
        <taxon>Sar</taxon>
        <taxon>Alveolata</taxon>
        <taxon>Dinophyceae</taxon>
        <taxon>Suessiales</taxon>
        <taxon>Symbiodiniaceae</taxon>
        <taxon>Symbiodinium</taxon>
    </lineage>
</organism>
<evidence type="ECO:0000256" key="5">
    <source>
        <dbReference type="ARBA" id="ARBA00022741"/>
    </source>
</evidence>
<dbReference type="SUPFAM" id="SSF56112">
    <property type="entry name" value="Protein kinase-like (PK-like)"/>
    <property type="match status" value="1"/>
</dbReference>
<dbReference type="PROSITE" id="PS00108">
    <property type="entry name" value="PROTEIN_KINASE_ST"/>
    <property type="match status" value="1"/>
</dbReference>
<dbReference type="AlphaFoldDB" id="A0A812NG93"/>
<dbReference type="Gene3D" id="3.30.200.20">
    <property type="entry name" value="Phosphorylase Kinase, domain 1"/>
    <property type="match status" value="1"/>
</dbReference>
<dbReference type="InterPro" id="IPR008271">
    <property type="entry name" value="Ser/Thr_kinase_AS"/>
</dbReference>
<gene>
    <name evidence="12" type="primary">CPK1</name>
    <name evidence="12" type="ORF">SNEC2469_LOCUS7569</name>
</gene>
<proteinExistence type="inferred from homology"/>
<dbReference type="EMBL" id="CAJNJA010012808">
    <property type="protein sequence ID" value="CAE7305452.1"/>
    <property type="molecule type" value="Genomic_DNA"/>
</dbReference>
<evidence type="ECO:0000256" key="9">
    <source>
        <dbReference type="PROSITE-ProRule" id="PRU10141"/>
    </source>
</evidence>
<evidence type="ECO:0000256" key="6">
    <source>
        <dbReference type="ARBA" id="ARBA00022777"/>
    </source>
</evidence>
<dbReference type="InterPro" id="IPR011992">
    <property type="entry name" value="EF-hand-dom_pair"/>
</dbReference>
<dbReference type="SMART" id="SM00220">
    <property type="entry name" value="S_TKc"/>
    <property type="match status" value="1"/>
</dbReference>
<dbReference type="OrthoDB" id="40902at2759"/>
<dbReference type="PROSITE" id="PS50011">
    <property type="entry name" value="PROTEIN_KINASE_DOM"/>
    <property type="match status" value="1"/>
</dbReference>
<evidence type="ECO:0000256" key="7">
    <source>
        <dbReference type="ARBA" id="ARBA00022840"/>
    </source>
</evidence>
<dbReference type="GO" id="GO:0004674">
    <property type="term" value="F:protein serine/threonine kinase activity"/>
    <property type="evidence" value="ECO:0007669"/>
    <property type="project" value="UniProtKB-KW"/>
</dbReference>
<dbReference type="InterPro" id="IPR017441">
    <property type="entry name" value="Protein_kinase_ATP_BS"/>
</dbReference>
<dbReference type="Pfam" id="PF00069">
    <property type="entry name" value="Pkinase"/>
    <property type="match status" value="1"/>
</dbReference>
<accession>A0A812NG93</accession>
<dbReference type="SMART" id="SM00054">
    <property type="entry name" value="EFh"/>
    <property type="match status" value="4"/>
</dbReference>
<evidence type="ECO:0000256" key="3">
    <source>
        <dbReference type="ARBA" id="ARBA00022527"/>
    </source>
</evidence>
<dbReference type="GO" id="GO:0005509">
    <property type="term" value="F:calcium ion binding"/>
    <property type="evidence" value="ECO:0007669"/>
    <property type="project" value="InterPro"/>
</dbReference>
<dbReference type="PANTHER" id="PTHR24349">
    <property type="entry name" value="SERINE/THREONINE-PROTEIN KINASE"/>
    <property type="match status" value="1"/>
</dbReference>
<evidence type="ECO:0000256" key="2">
    <source>
        <dbReference type="ARBA" id="ARBA00011245"/>
    </source>
</evidence>
<keyword evidence="7 9" id="KW-0067">ATP-binding</keyword>
<comment type="subunit">
    <text evidence="2">Monomer.</text>
</comment>
<keyword evidence="5 9" id="KW-0547">Nucleotide-binding</keyword>
<evidence type="ECO:0000259" key="11">
    <source>
        <dbReference type="PROSITE" id="PS50222"/>
    </source>
</evidence>
<dbReference type="FunFam" id="1.10.510.10:FF:000571">
    <property type="entry name" value="Maternal embryonic leucine zipper kinase"/>
    <property type="match status" value="1"/>
</dbReference>
<evidence type="ECO:0000313" key="12">
    <source>
        <dbReference type="EMBL" id="CAE7305452.1"/>
    </source>
</evidence>
<name>A0A812NG93_9DINO</name>
<dbReference type="Gene3D" id="1.10.238.10">
    <property type="entry name" value="EF-hand"/>
    <property type="match status" value="2"/>
</dbReference>
<dbReference type="Pfam" id="PF13499">
    <property type="entry name" value="EF-hand_7"/>
    <property type="match status" value="2"/>
</dbReference>
<evidence type="ECO:0000256" key="1">
    <source>
        <dbReference type="ARBA" id="ARBA00001946"/>
    </source>
</evidence>
<dbReference type="FunFam" id="1.10.238.10:FF:000001">
    <property type="entry name" value="Calmodulin 1"/>
    <property type="match status" value="1"/>
</dbReference>
<evidence type="ECO:0000256" key="4">
    <source>
        <dbReference type="ARBA" id="ARBA00022679"/>
    </source>
</evidence>
<evidence type="ECO:0000256" key="8">
    <source>
        <dbReference type="ARBA" id="ARBA00024334"/>
    </source>
</evidence>
<dbReference type="PROSITE" id="PS50222">
    <property type="entry name" value="EF_HAND_2"/>
    <property type="match status" value="2"/>
</dbReference>
<dbReference type="InterPro" id="IPR050205">
    <property type="entry name" value="CDPK_Ser/Thr_kinases"/>
</dbReference>
<dbReference type="SUPFAM" id="SSF47473">
    <property type="entry name" value="EF-hand"/>
    <property type="match status" value="1"/>
</dbReference>
<dbReference type="InterPro" id="IPR000719">
    <property type="entry name" value="Prot_kinase_dom"/>
</dbReference>
<dbReference type="CDD" id="cd05117">
    <property type="entry name" value="STKc_CAMK"/>
    <property type="match status" value="1"/>
</dbReference>
<keyword evidence="3" id="KW-0723">Serine/threonine-protein kinase</keyword>
<dbReference type="GO" id="GO:0005524">
    <property type="term" value="F:ATP binding"/>
    <property type="evidence" value="ECO:0007669"/>
    <property type="project" value="UniProtKB-UniRule"/>
</dbReference>
<keyword evidence="4" id="KW-0808">Transferase</keyword>
<evidence type="ECO:0000313" key="13">
    <source>
        <dbReference type="Proteomes" id="UP000601435"/>
    </source>
</evidence>
<dbReference type="Proteomes" id="UP000601435">
    <property type="component" value="Unassembled WGS sequence"/>
</dbReference>